<comment type="caution">
    <text evidence="3">The sequence shown here is derived from an EMBL/GenBank/DDBJ whole genome shotgun (WGS) entry which is preliminary data.</text>
</comment>
<evidence type="ECO:0008006" key="5">
    <source>
        <dbReference type="Google" id="ProtNLM"/>
    </source>
</evidence>
<dbReference type="InterPro" id="IPR006059">
    <property type="entry name" value="SBP"/>
</dbReference>
<proteinExistence type="predicted"/>
<gene>
    <name evidence="3" type="ORF">GCM10010170_022180</name>
</gene>
<sequence>MRPKTWLFASALALTVAVVAGCSPSSTTDGDPSALTPIEHELPASVLAQAKTEGSVLLYSALDETILQRVKKDFGARYGIGLTWVRGPSATITQRFLSELQAGTPTADVVDVAADAFFQSEMSKNTFVSLDAASFPAMAGYPEDAFVFNSFRVQINPYEIAYNTDRVQDTNAPRTYEDLTKPQFKGLLGQPTWTASISYPRVLDFFARQYGDRYLTDFVAQQPKQYDSVVPAMQALAAGEIGVYPLATPSYLQPLLDQGAPLKAVMPAVTTGYSENVAIPAKAPHPTAARVFMNYAMSAEGQKIIQGATGVSMLPGASELKLPSAYVAPPVSVDAARTKALYQLVGAAS</sequence>
<reference evidence="3 4" key="1">
    <citation type="journal article" date="2019" name="Int. J. Syst. Evol. Microbiol.">
        <title>The Global Catalogue of Microorganisms (GCM) 10K type strain sequencing project: providing services to taxonomists for standard genome sequencing and annotation.</title>
        <authorList>
            <consortium name="The Broad Institute Genomics Platform"/>
            <consortium name="The Broad Institute Genome Sequencing Center for Infectious Disease"/>
            <person name="Wu L."/>
            <person name="Ma J."/>
        </authorList>
    </citation>
    <scope>NUCLEOTIDE SEQUENCE [LARGE SCALE GENOMIC DNA]</scope>
    <source>
        <strain evidence="3 4">JCM 3272</strain>
    </source>
</reference>
<evidence type="ECO:0000313" key="3">
    <source>
        <dbReference type="EMBL" id="GAA2339785.1"/>
    </source>
</evidence>
<dbReference type="SUPFAM" id="SSF53850">
    <property type="entry name" value="Periplasmic binding protein-like II"/>
    <property type="match status" value="1"/>
</dbReference>
<feature type="signal peptide" evidence="2">
    <location>
        <begin position="1"/>
        <end position="20"/>
    </location>
</feature>
<keyword evidence="4" id="KW-1185">Reference proteome</keyword>
<dbReference type="EMBL" id="BAAARV010000019">
    <property type="protein sequence ID" value="GAA2339785.1"/>
    <property type="molecule type" value="Genomic_DNA"/>
</dbReference>
<evidence type="ECO:0000313" key="4">
    <source>
        <dbReference type="Proteomes" id="UP001501444"/>
    </source>
</evidence>
<protein>
    <recommendedName>
        <fullName evidence="5">Extracellular solute-binding protein</fullName>
    </recommendedName>
</protein>
<keyword evidence="1 2" id="KW-0732">Signal</keyword>
<dbReference type="PANTHER" id="PTHR30006">
    <property type="entry name" value="THIAMINE-BINDING PERIPLASMIC PROTEIN-RELATED"/>
    <property type="match status" value="1"/>
</dbReference>
<evidence type="ECO:0000256" key="1">
    <source>
        <dbReference type="ARBA" id="ARBA00022729"/>
    </source>
</evidence>
<dbReference type="RefSeq" id="WP_344612218.1">
    <property type="nucleotide sequence ID" value="NZ_BAAARV010000019.1"/>
</dbReference>
<dbReference type="Proteomes" id="UP001501444">
    <property type="component" value="Unassembled WGS sequence"/>
</dbReference>
<accession>A0ABN3FXJ7</accession>
<organism evidence="3 4">
    <name type="scientific">Dactylosporangium salmoneum</name>
    <dbReference type="NCBI Taxonomy" id="53361"/>
    <lineage>
        <taxon>Bacteria</taxon>
        <taxon>Bacillati</taxon>
        <taxon>Actinomycetota</taxon>
        <taxon>Actinomycetes</taxon>
        <taxon>Micromonosporales</taxon>
        <taxon>Micromonosporaceae</taxon>
        <taxon>Dactylosporangium</taxon>
    </lineage>
</organism>
<name>A0ABN3FXJ7_9ACTN</name>
<dbReference type="Pfam" id="PF13416">
    <property type="entry name" value="SBP_bac_8"/>
    <property type="match status" value="1"/>
</dbReference>
<dbReference type="PROSITE" id="PS51257">
    <property type="entry name" value="PROKAR_LIPOPROTEIN"/>
    <property type="match status" value="1"/>
</dbReference>
<evidence type="ECO:0000256" key="2">
    <source>
        <dbReference type="SAM" id="SignalP"/>
    </source>
</evidence>
<feature type="chain" id="PRO_5045628467" description="Extracellular solute-binding protein" evidence="2">
    <location>
        <begin position="21"/>
        <end position="349"/>
    </location>
</feature>
<dbReference type="Gene3D" id="3.40.190.10">
    <property type="entry name" value="Periplasmic binding protein-like II"/>
    <property type="match status" value="2"/>
</dbReference>